<evidence type="ECO:0000256" key="1">
    <source>
        <dbReference type="SAM" id="Phobius"/>
    </source>
</evidence>
<feature type="transmembrane region" description="Helical" evidence="1">
    <location>
        <begin position="28"/>
        <end position="52"/>
    </location>
</feature>
<protein>
    <submittedName>
        <fullName evidence="2">Uncharacterized protein</fullName>
    </submittedName>
</protein>
<keyword evidence="1" id="KW-0812">Transmembrane</keyword>
<comment type="caution">
    <text evidence="2">The sequence shown here is derived from an EMBL/GenBank/DDBJ whole genome shotgun (WGS) entry which is preliminary data.</text>
</comment>
<name>A0A645HP72_9ZZZZ</name>
<keyword evidence="1" id="KW-0472">Membrane</keyword>
<reference evidence="2" key="1">
    <citation type="submission" date="2019-08" db="EMBL/GenBank/DDBJ databases">
        <authorList>
            <person name="Kucharzyk K."/>
            <person name="Murdoch R.W."/>
            <person name="Higgins S."/>
            <person name="Loffler F."/>
        </authorList>
    </citation>
    <scope>NUCLEOTIDE SEQUENCE</scope>
</reference>
<dbReference type="AlphaFoldDB" id="A0A645HP72"/>
<keyword evidence="1" id="KW-1133">Transmembrane helix</keyword>
<dbReference type="EMBL" id="VSSQ01096554">
    <property type="protein sequence ID" value="MPN40262.1"/>
    <property type="molecule type" value="Genomic_DNA"/>
</dbReference>
<accession>A0A645HP72</accession>
<sequence>MNFLDTPQARVAIGSLSTFLSSREAVNLSALVIVSFSLGITASNSAIIFSAVTRPMSTFSFTSLWARDSLYFSLLTEIAESFHASLEIPLIRELRVSTAALASIAVPSAPIFSANSLETGAPPTNTTSESLIPSS</sequence>
<evidence type="ECO:0000313" key="2">
    <source>
        <dbReference type="EMBL" id="MPN40262.1"/>
    </source>
</evidence>
<organism evidence="2">
    <name type="scientific">bioreactor metagenome</name>
    <dbReference type="NCBI Taxonomy" id="1076179"/>
    <lineage>
        <taxon>unclassified sequences</taxon>
        <taxon>metagenomes</taxon>
        <taxon>ecological metagenomes</taxon>
    </lineage>
</organism>
<proteinExistence type="predicted"/>
<gene>
    <name evidence="2" type="ORF">SDC9_187798</name>
</gene>